<evidence type="ECO:0000256" key="1">
    <source>
        <dbReference type="SAM" id="MobiDB-lite"/>
    </source>
</evidence>
<organism evidence="3 4">
    <name type="scientific">Aedes albopictus</name>
    <name type="common">Asian tiger mosquito</name>
    <name type="synonym">Stegomyia albopicta</name>
    <dbReference type="NCBI Taxonomy" id="7160"/>
    <lineage>
        <taxon>Eukaryota</taxon>
        <taxon>Metazoa</taxon>
        <taxon>Ecdysozoa</taxon>
        <taxon>Arthropoda</taxon>
        <taxon>Hexapoda</taxon>
        <taxon>Insecta</taxon>
        <taxon>Pterygota</taxon>
        <taxon>Neoptera</taxon>
        <taxon>Endopterygota</taxon>
        <taxon>Diptera</taxon>
        <taxon>Nematocera</taxon>
        <taxon>Culicoidea</taxon>
        <taxon>Culicidae</taxon>
        <taxon>Culicinae</taxon>
        <taxon>Aedini</taxon>
        <taxon>Aedes</taxon>
        <taxon>Stegomyia</taxon>
    </lineage>
</organism>
<evidence type="ECO:0000313" key="3">
    <source>
        <dbReference type="EnsemblMetazoa" id="AALFPA23_020652.P30490"/>
    </source>
</evidence>
<dbReference type="GeneID" id="115256877"/>
<protein>
    <recommendedName>
        <fullName evidence="5">Secreted protein</fullName>
    </recommendedName>
</protein>
<dbReference type="EnsemblMetazoa" id="AALFPA23_020652.R30488">
    <property type="protein sequence ID" value="AALFPA23_020652.P30488"/>
    <property type="gene ID" value="AALFPA23_020652"/>
</dbReference>
<keyword evidence="2" id="KW-0472">Membrane</keyword>
<reference evidence="3" key="2">
    <citation type="submission" date="2025-05" db="UniProtKB">
        <authorList>
            <consortium name="EnsemblMetazoa"/>
        </authorList>
    </citation>
    <scope>IDENTIFICATION</scope>
    <source>
        <strain evidence="3">Foshan</strain>
    </source>
</reference>
<dbReference type="EnsemblMetazoa" id="AALFPA23_020652.R30491">
    <property type="protein sequence ID" value="AALFPA23_020652.P30491"/>
    <property type="gene ID" value="AALFPA23_020652"/>
</dbReference>
<dbReference type="EnsemblMetazoa" id="AALFPA23_020652.R30490">
    <property type="protein sequence ID" value="AALFPA23_020652.P30490"/>
    <property type="gene ID" value="AALFPA23_020652"/>
</dbReference>
<keyword evidence="4" id="KW-1185">Reference proteome</keyword>
<dbReference type="RefSeq" id="XP_062707225.1">
    <property type="nucleotide sequence ID" value="XM_062851241.1"/>
</dbReference>
<evidence type="ECO:0000313" key="4">
    <source>
        <dbReference type="Proteomes" id="UP000069940"/>
    </source>
</evidence>
<dbReference type="EnsemblMetazoa" id="AALFPA23_020652.R30489">
    <property type="protein sequence ID" value="AALFPA23_020652.P30489"/>
    <property type="gene ID" value="AALFPA23_020652"/>
</dbReference>
<dbReference type="Proteomes" id="UP000069940">
    <property type="component" value="Unassembled WGS sequence"/>
</dbReference>
<dbReference type="RefSeq" id="XP_062707226.1">
    <property type="nucleotide sequence ID" value="XM_062851242.1"/>
</dbReference>
<proteinExistence type="predicted"/>
<name>A0ABM1ZQB1_AEDAL</name>
<accession>A0ABM1ZQB1</accession>
<evidence type="ECO:0000256" key="2">
    <source>
        <dbReference type="SAM" id="Phobius"/>
    </source>
</evidence>
<sequence>MIEMEIQQAHQQRKRCWLVFGRALLTLSVLGLITVGLYLISQRVHDGPAVTENPEEFNARERRDLRGRGVSEDAGVELSDEKLEQILYKNEIDRPVRSLKKKAYTVPDASVGKGAKRVNQVSDRKSANSVNENSDDQVADGEDFYDVANNSTELIYDGDIDLHNQTDYEEKIRQKKDGYPMYEHYVYVTRYKCSKKPHWHRVNTELRKSKLRVYDWVFDMHATTIIINSCK</sequence>
<feature type="region of interest" description="Disordered" evidence="1">
    <location>
        <begin position="114"/>
        <end position="138"/>
    </location>
</feature>
<keyword evidence="2" id="KW-1133">Transmembrane helix</keyword>
<reference evidence="4" key="1">
    <citation type="journal article" date="2015" name="Proc. Natl. Acad. Sci. U.S.A.">
        <title>Genome sequence of the Asian Tiger mosquito, Aedes albopictus, reveals insights into its biology, genetics, and evolution.</title>
        <authorList>
            <person name="Chen X.G."/>
            <person name="Jiang X."/>
            <person name="Gu J."/>
            <person name="Xu M."/>
            <person name="Wu Y."/>
            <person name="Deng Y."/>
            <person name="Zhang C."/>
            <person name="Bonizzoni M."/>
            <person name="Dermauw W."/>
            <person name="Vontas J."/>
            <person name="Armbruster P."/>
            <person name="Huang X."/>
            <person name="Yang Y."/>
            <person name="Zhang H."/>
            <person name="He W."/>
            <person name="Peng H."/>
            <person name="Liu Y."/>
            <person name="Wu K."/>
            <person name="Chen J."/>
            <person name="Lirakis M."/>
            <person name="Topalis P."/>
            <person name="Van Leeuwen T."/>
            <person name="Hall A.B."/>
            <person name="Jiang X."/>
            <person name="Thorpe C."/>
            <person name="Mueller R.L."/>
            <person name="Sun C."/>
            <person name="Waterhouse R.M."/>
            <person name="Yan G."/>
            <person name="Tu Z.J."/>
            <person name="Fang X."/>
            <person name="James A.A."/>
        </authorList>
    </citation>
    <scope>NUCLEOTIDE SEQUENCE [LARGE SCALE GENOMIC DNA]</scope>
    <source>
        <strain evidence="4">Foshan</strain>
    </source>
</reference>
<feature type="transmembrane region" description="Helical" evidence="2">
    <location>
        <begin position="20"/>
        <end position="40"/>
    </location>
</feature>
<keyword evidence="2" id="KW-0812">Transmembrane</keyword>
<evidence type="ECO:0008006" key="5">
    <source>
        <dbReference type="Google" id="ProtNLM"/>
    </source>
</evidence>
<dbReference type="RefSeq" id="XP_062707224.1">
    <property type="nucleotide sequence ID" value="XM_062851240.1"/>
</dbReference>
<dbReference type="RefSeq" id="XP_029711836.2">
    <property type="nucleotide sequence ID" value="XM_029855976.2"/>
</dbReference>